<evidence type="ECO:0000256" key="8">
    <source>
        <dbReference type="ARBA" id="ARBA00023172"/>
    </source>
</evidence>
<dbReference type="EMBL" id="SRLO01000075">
    <property type="protein sequence ID" value="TNN78242.1"/>
    <property type="molecule type" value="Genomic_DNA"/>
</dbReference>
<dbReference type="GO" id="GO:0005634">
    <property type="term" value="C:nucleus"/>
    <property type="evidence" value="ECO:0007669"/>
    <property type="project" value="UniProtKB-SubCell"/>
</dbReference>
<feature type="coiled-coil region" evidence="11">
    <location>
        <begin position="21"/>
        <end position="55"/>
    </location>
</feature>
<keyword evidence="13" id="KW-1185">Reference proteome</keyword>
<evidence type="ECO:0000256" key="10">
    <source>
        <dbReference type="ARBA" id="ARBA00023242"/>
    </source>
</evidence>
<evidence type="ECO:0000313" key="13">
    <source>
        <dbReference type="Proteomes" id="UP000314294"/>
    </source>
</evidence>
<dbReference type="PANTHER" id="PTHR19306:SF8">
    <property type="entry name" value="STRUCTURAL MAINTENANCE OF CHROMOSOMES PROTEIN 6 ISOFORM X4"/>
    <property type="match status" value="1"/>
</dbReference>
<keyword evidence="5" id="KW-0227">DNA damage</keyword>
<dbReference type="Proteomes" id="UP000314294">
    <property type="component" value="Unassembled WGS sequence"/>
</dbReference>
<reference evidence="12 13" key="1">
    <citation type="submission" date="2019-03" db="EMBL/GenBank/DDBJ databases">
        <title>First draft genome of Liparis tanakae, snailfish: a comprehensive survey of snailfish specific genes.</title>
        <authorList>
            <person name="Kim W."/>
            <person name="Song I."/>
            <person name="Jeong J.-H."/>
            <person name="Kim D."/>
            <person name="Kim S."/>
            <person name="Ryu S."/>
            <person name="Song J.Y."/>
            <person name="Lee S.K."/>
        </authorList>
    </citation>
    <scope>NUCLEOTIDE SEQUENCE [LARGE SCALE GENOMIC DNA]</scope>
    <source>
        <tissue evidence="12">Muscle</tissue>
    </source>
</reference>
<dbReference type="GO" id="GO:0035861">
    <property type="term" value="C:site of double-strand break"/>
    <property type="evidence" value="ECO:0007669"/>
    <property type="project" value="TreeGrafter"/>
</dbReference>
<evidence type="ECO:0000256" key="2">
    <source>
        <dbReference type="ARBA" id="ARBA00004286"/>
    </source>
</evidence>
<dbReference type="GO" id="GO:0003684">
    <property type="term" value="F:damaged DNA binding"/>
    <property type="evidence" value="ECO:0007669"/>
    <property type="project" value="TreeGrafter"/>
</dbReference>
<evidence type="ECO:0000256" key="6">
    <source>
        <dbReference type="ARBA" id="ARBA00022840"/>
    </source>
</evidence>
<evidence type="ECO:0000256" key="9">
    <source>
        <dbReference type="ARBA" id="ARBA00023204"/>
    </source>
</evidence>
<evidence type="ECO:0000256" key="11">
    <source>
        <dbReference type="SAM" id="Coils"/>
    </source>
</evidence>
<evidence type="ECO:0000256" key="3">
    <source>
        <dbReference type="ARBA" id="ARBA00022454"/>
    </source>
</evidence>
<comment type="caution">
    <text evidence="12">The sequence shown here is derived from an EMBL/GenBank/DDBJ whole genome shotgun (WGS) entry which is preliminary data.</text>
</comment>
<keyword evidence="8" id="KW-0233">DNA recombination</keyword>
<evidence type="ECO:0000256" key="4">
    <source>
        <dbReference type="ARBA" id="ARBA00022741"/>
    </source>
</evidence>
<organism evidence="12 13">
    <name type="scientific">Liparis tanakae</name>
    <name type="common">Tanaka's snailfish</name>
    <dbReference type="NCBI Taxonomy" id="230148"/>
    <lineage>
        <taxon>Eukaryota</taxon>
        <taxon>Metazoa</taxon>
        <taxon>Chordata</taxon>
        <taxon>Craniata</taxon>
        <taxon>Vertebrata</taxon>
        <taxon>Euteleostomi</taxon>
        <taxon>Actinopterygii</taxon>
        <taxon>Neopterygii</taxon>
        <taxon>Teleostei</taxon>
        <taxon>Neoteleostei</taxon>
        <taxon>Acanthomorphata</taxon>
        <taxon>Eupercaria</taxon>
        <taxon>Perciformes</taxon>
        <taxon>Cottioidei</taxon>
        <taxon>Cottales</taxon>
        <taxon>Liparidae</taxon>
        <taxon>Liparis</taxon>
    </lineage>
</organism>
<keyword evidence="4" id="KW-0547">Nucleotide-binding</keyword>
<dbReference type="GO" id="GO:0003697">
    <property type="term" value="F:single-stranded DNA binding"/>
    <property type="evidence" value="ECO:0007669"/>
    <property type="project" value="TreeGrafter"/>
</dbReference>
<protein>
    <submittedName>
        <fullName evidence="12">Structural maintenance of chromosomes protein 6</fullName>
    </submittedName>
</protein>
<evidence type="ECO:0000256" key="5">
    <source>
        <dbReference type="ARBA" id="ARBA00022763"/>
    </source>
</evidence>
<accession>A0A4Z2IM17</accession>
<keyword evidence="3" id="KW-0158">Chromosome</keyword>
<evidence type="ECO:0000256" key="7">
    <source>
        <dbReference type="ARBA" id="ARBA00023054"/>
    </source>
</evidence>
<keyword evidence="9" id="KW-0234">DNA repair</keyword>
<keyword evidence="10" id="KW-0539">Nucleus</keyword>
<name>A0A4Z2IM17_9TELE</name>
<dbReference type="AlphaFoldDB" id="A0A4Z2IM17"/>
<gene>
    <name evidence="12" type="primary">smc6_0</name>
    <name evidence="12" type="ORF">EYF80_011482</name>
</gene>
<dbReference type="GO" id="GO:0030915">
    <property type="term" value="C:Smc5-Smc6 complex"/>
    <property type="evidence" value="ECO:0007669"/>
    <property type="project" value="TreeGrafter"/>
</dbReference>
<dbReference type="GO" id="GO:0005524">
    <property type="term" value="F:ATP binding"/>
    <property type="evidence" value="ECO:0007669"/>
    <property type="project" value="UniProtKB-KW"/>
</dbReference>
<evidence type="ECO:0000313" key="12">
    <source>
        <dbReference type="EMBL" id="TNN78242.1"/>
    </source>
</evidence>
<keyword evidence="6" id="KW-0067">ATP-binding</keyword>
<dbReference type="PANTHER" id="PTHR19306">
    <property type="entry name" value="STRUCTURAL MAINTENANCE OF CHROMOSOMES 5,6 SMC5, SMC6"/>
    <property type="match status" value="1"/>
</dbReference>
<evidence type="ECO:0000256" key="1">
    <source>
        <dbReference type="ARBA" id="ARBA00004123"/>
    </source>
</evidence>
<dbReference type="GO" id="GO:0000724">
    <property type="term" value="P:double-strand break repair via homologous recombination"/>
    <property type="evidence" value="ECO:0007669"/>
    <property type="project" value="TreeGrafter"/>
</dbReference>
<sequence length="291" mass="33396">MLFLPSFYFSLSLNNDGDTEYSIQQKTISRLKEQLAELEAKGLKLNQEIQNKHQALFKGREERDKLRLEERNIWVVYESKVRRKNQILASRSNKLKRFGDQVPELLGSIAEGYATGRFLKRPLGPIGACISLKDPLLAVAVECCLRRLMKAFCCDNYKDEAALQELMRRHYPKGNRPQIIVGTFSEKVYNVQGRKADHPDYPSVLDVITAPSPVIINCLIDMRGIESILIIKEKDKARRVMQQGRPPKNCREAFTAEGDQVFSNRYYTSDISMAQYLGGDLETQLRCEKKE</sequence>
<keyword evidence="7 11" id="KW-0175">Coiled coil</keyword>
<proteinExistence type="predicted"/>
<dbReference type="OrthoDB" id="10072614at2759"/>
<comment type="subcellular location">
    <subcellularLocation>
        <location evidence="2">Chromosome</location>
    </subcellularLocation>
    <subcellularLocation>
        <location evidence="1">Nucleus</location>
    </subcellularLocation>
</comment>